<protein>
    <submittedName>
        <fullName evidence="1">Uncharacterized protein</fullName>
    </submittedName>
</protein>
<proteinExistence type="predicted"/>
<dbReference type="Proteomes" id="UP001066276">
    <property type="component" value="Chromosome 11"/>
</dbReference>
<organism evidence="1 2">
    <name type="scientific">Pleurodeles waltl</name>
    <name type="common">Iberian ribbed newt</name>
    <dbReference type="NCBI Taxonomy" id="8319"/>
    <lineage>
        <taxon>Eukaryota</taxon>
        <taxon>Metazoa</taxon>
        <taxon>Chordata</taxon>
        <taxon>Craniata</taxon>
        <taxon>Vertebrata</taxon>
        <taxon>Euteleostomi</taxon>
        <taxon>Amphibia</taxon>
        <taxon>Batrachia</taxon>
        <taxon>Caudata</taxon>
        <taxon>Salamandroidea</taxon>
        <taxon>Salamandridae</taxon>
        <taxon>Pleurodelinae</taxon>
        <taxon>Pleurodeles</taxon>
    </lineage>
</organism>
<dbReference type="AlphaFoldDB" id="A0AAV7LA51"/>
<comment type="caution">
    <text evidence="1">The sequence shown here is derived from an EMBL/GenBank/DDBJ whole genome shotgun (WGS) entry which is preliminary data.</text>
</comment>
<sequence length="167" mass="18225">MDLAYFTAVRQALASSPALGHLDYKSRSGILTQSFPDKHVERAADIVLGHPLRLAVLHAVAALLLRSSNQHLPVQHQTRYEQALLGDTNLTIIRCTTLNLATLLPTAEDGKPHDCTQVVAITTTPCPDLTDTLLLKANTILYNDGSACGMYVVLYVLGTRYAHNSLY</sequence>
<keyword evidence="2" id="KW-1185">Reference proteome</keyword>
<evidence type="ECO:0000313" key="1">
    <source>
        <dbReference type="EMBL" id="KAJ1088407.1"/>
    </source>
</evidence>
<accession>A0AAV7LA51</accession>
<dbReference type="EMBL" id="JANPWB010000015">
    <property type="protein sequence ID" value="KAJ1088407.1"/>
    <property type="molecule type" value="Genomic_DNA"/>
</dbReference>
<gene>
    <name evidence="1" type="ORF">NDU88_001564</name>
</gene>
<reference evidence="1" key="1">
    <citation type="journal article" date="2022" name="bioRxiv">
        <title>Sequencing and chromosome-scale assembly of the giantPleurodeles waltlgenome.</title>
        <authorList>
            <person name="Brown T."/>
            <person name="Elewa A."/>
            <person name="Iarovenko S."/>
            <person name="Subramanian E."/>
            <person name="Araus A.J."/>
            <person name="Petzold A."/>
            <person name="Susuki M."/>
            <person name="Suzuki K.-i.T."/>
            <person name="Hayashi T."/>
            <person name="Toyoda A."/>
            <person name="Oliveira C."/>
            <person name="Osipova E."/>
            <person name="Leigh N.D."/>
            <person name="Simon A."/>
            <person name="Yun M.H."/>
        </authorList>
    </citation>
    <scope>NUCLEOTIDE SEQUENCE</scope>
    <source>
        <strain evidence="1">20211129_DDA</strain>
        <tissue evidence="1">Liver</tissue>
    </source>
</reference>
<evidence type="ECO:0000313" key="2">
    <source>
        <dbReference type="Proteomes" id="UP001066276"/>
    </source>
</evidence>
<name>A0AAV7LA51_PLEWA</name>